<dbReference type="GO" id="GO:0008909">
    <property type="term" value="F:isochorismate synthase activity"/>
    <property type="evidence" value="ECO:0007669"/>
    <property type="project" value="UniProtKB-EC"/>
</dbReference>
<dbReference type="SUPFAM" id="SSF56322">
    <property type="entry name" value="ADC synthase"/>
    <property type="match status" value="1"/>
</dbReference>
<dbReference type="KEGG" id="hoh:Hoch_2018"/>
<proteinExistence type="inferred from homology"/>
<keyword evidence="4" id="KW-0413">Isomerase</keyword>
<evidence type="ECO:0000256" key="3">
    <source>
        <dbReference type="ARBA" id="ARBA00012824"/>
    </source>
</evidence>
<dbReference type="NCBIfam" id="NF005380">
    <property type="entry name" value="PRK06923.1"/>
    <property type="match status" value="1"/>
</dbReference>
<evidence type="ECO:0000256" key="5">
    <source>
        <dbReference type="ARBA" id="ARBA00041564"/>
    </source>
</evidence>
<organism evidence="7 8">
    <name type="scientific">Haliangium ochraceum (strain DSM 14365 / JCM 11303 / SMP-2)</name>
    <dbReference type="NCBI Taxonomy" id="502025"/>
    <lineage>
        <taxon>Bacteria</taxon>
        <taxon>Pseudomonadati</taxon>
        <taxon>Myxococcota</taxon>
        <taxon>Polyangia</taxon>
        <taxon>Haliangiales</taxon>
        <taxon>Kofleriaceae</taxon>
        <taxon>Haliangium</taxon>
    </lineage>
</organism>
<dbReference type="PANTHER" id="PTHR42839">
    <property type="entry name" value="ISOCHORISMATE SYNTHASE ENTC"/>
    <property type="match status" value="1"/>
</dbReference>
<dbReference type="InterPro" id="IPR005801">
    <property type="entry name" value="ADC_synthase"/>
</dbReference>
<name>D0LFW1_HALO1</name>
<protein>
    <recommendedName>
        <fullName evidence="3">isochorismate synthase</fullName>
        <ecNumber evidence="3">5.4.4.2</ecNumber>
    </recommendedName>
    <alternativeName>
        <fullName evidence="5">Isochorismate mutase</fullName>
    </alternativeName>
</protein>
<evidence type="ECO:0000259" key="6">
    <source>
        <dbReference type="Pfam" id="PF00425"/>
    </source>
</evidence>
<evidence type="ECO:0000313" key="8">
    <source>
        <dbReference type="Proteomes" id="UP000001880"/>
    </source>
</evidence>
<dbReference type="NCBIfam" id="TIGR00543">
    <property type="entry name" value="isochor_syn"/>
    <property type="match status" value="1"/>
</dbReference>
<dbReference type="InterPro" id="IPR004561">
    <property type="entry name" value="IsoChor_synthase"/>
</dbReference>
<dbReference type="GO" id="GO:0009697">
    <property type="term" value="P:salicylic acid biosynthetic process"/>
    <property type="evidence" value="ECO:0007669"/>
    <property type="project" value="TreeGrafter"/>
</dbReference>
<dbReference type="Proteomes" id="UP000001880">
    <property type="component" value="Chromosome"/>
</dbReference>
<dbReference type="eggNOG" id="COG1169">
    <property type="taxonomic scope" value="Bacteria"/>
</dbReference>
<dbReference type="Gene3D" id="3.60.120.10">
    <property type="entry name" value="Anthranilate synthase"/>
    <property type="match status" value="1"/>
</dbReference>
<dbReference type="PANTHER" id="PTHR42839:SF2">
    <property type="entry name" value="ISOCHORISMATE SYNTHASE ENTC"/>
    <property type="match status" value="1"/>
</dbReference>
<reference evidence="7 8" key="1">
    <citation type="journal article" date="2010" name="Stand. Genomic Sci.">
        <title>Complete genome sequence of Haliangium ochraceum type strain (SMP-2).</title>
        <authorList>
            <consortium name="US DOE Joint Genome Institute (JGI-PGF)"/>
            <person name="Ivanova N."/>
            <person name="Daum C."/>
            <person name="Lang E."/>
            <person name="Abt B."/>
            <person name="Kopitz M."/>
            <person name="Saunders E."/>
            <person name="Lapidus A."/>
            <person name="Lucas S."/>
            <person name="Glavina Del Rio T."/>
            <person name="Nolan M."/>
            <person name="Tice H."/>
            <person name="Copeland A."/>
            <person name="Cheng J.F."/>
            <person name="Chen F."/>
            <person name="Bruce D."/>
            <person name="Goodwin L."/>
            <person name="Pitluck S."/>
            <person name="Mavromatis K."/>
            <person name="Pati A."/>
            <person name="Mikhailova N."/>
            <person name="Chen A."/>
            <person name="Palaniappan K."/>
            <person name="Land M."/>
            <person name="Hauser L."/>
            <person name="Chang Y.J."/>
            <person name="Jeffries C.D."/>
            <person name="Detter J.C."/>
            <person name="Brettin T."/>
            <person name="Rohde M."/>
            <person name="Goker M."/>
            <person name="Bristow J."/>
            <person name="Markowitz V."/>
            <person name="Eisen J.A."/>
            <person name="Hugenholtz P."/>
            <person name="Kyrpides N.C."/>
            <person name="Klenk H.P."/>
        </authorList>
    </citation>
    <scope>NUCLEOTIDE SEQUENCE [LARGE SCALE GENOMIC DNA]</scope>
    <source>
        <strain evidence="8">DSM 14365 / CIP 107738 / JCM 11303 / AJ 13395 / SMP-2</strain>
    </source>
</reference>
<accession>D0LFW1</accession>
<dbReference type="EC" id="5.4.4.2" evidence="3"/>
<evidence type="ECO:0000256" key="4">
    <source>
        <dbReference type="ARBA" id="ARBA00023235"/>
    </source>
</evidence>
<dbReference type="HOGENOM" id="CLU_006493_8_6_7"/>
<gene>
    <name evidence="7" type="ordered locus">Hoch_2018</name>
</gene>
<evidence type="ECO:0000313" key="7">
    <source>
        <dbReference type="EMBL" id="ACY14563.1"/>
    </source>
</evidence>
<dbReference type="InterPro" id="IPR015890">
    <property type="entry name" value="Chorismate_C"/>
</dbReference>
<evidence type="ECO:0000256" key="2">
    <source>
        <dbReference type="ARBA" id="ARBA00005297"/>
    </source>
</evidence>
<dbReference type="Pfam" id="PF00425">
    <property type="entry name" value="Chorismate_bind"/>
    <property type="match status" value="1"/>
</dbReference>
<comment type="catalytic activity">
    <reaction evidence="1">
        <text>chorismate = isochorismate</text>
        <dbReference type="Rhea" id="RHEA:18985"/>
        <dbReference type="ChEBI" id="CHEBI:29748"/>
        <dbReference type="ChEBI" id="CHEBI:29780"/>
        <dbReference type="EC" id="5.4.4.2"/>
    </reaction>
</comment>
<evidence type="ECO:0000256" key="1">
    <source>
        <dbReference type="ARBA" id="ARBA00000799"/>
    </source>
</evidence>
<feature type="domain" description="Chorismate-utilising enzyme C-terminal" evidence="6">
    <location>
        <begin position="146"/>
        <end position="408"/>
    </location>
</feature>
<keyword evidence="8" id="KW-1185">Reference proteome</keyword>
<sequence>MDNMNNVFPSQSAQPDAALAMPHALTPPTRSAAELLAAYETSSAFFFASPTRTLHAPDVYAVMVPQAPTAVRSLADRVDDLLAESQRFGRESAMVVGAVPFDPQAPAHLVVPMTLDSAGPLRLDQAAPTQRALTAGFRMHPCPEPEGYARGVAQALGLLAREELRKVVLARMLELELSRPLDVPALLRRLAGQNPGGYVFALDLPALEDAPAGTRRSLVGASPELLVSRSGNTVVANPLAGSAARSLDPEEDQRRAKALLASEKDRAEHAFVIEDVVARLRPFCRFIEVPAAPSLIHTQTMWHLSTRITAELREPAASSLRLASALHPTPAVCGSPTELARSTIAAIEPFERGFFTGMVGWCDASGDGEWVVTIRCADVTDQAVKLYAGAGIVAASEPERELAETSAKLRTMLNALGIDDIPEVM</sequence>
<dbReference type="AlphaFoldDB" id="D0LFW1"/>
<dbReference type="RefSeq" id="WP_012827171.1">
    <property type="nucleotide sequence ID" value="NC_013440.1"/>
</dbReference>
<comment type="similarity">
    <text evidence="2">Belongs to the isochorismate synthase family.</text>
</comment>
<dbReference type="EMBL" id="CP001804">
    <property type="protein sequence ID" value="ACY14563.1"/>
    <property type="molecule type" value="Genomic_DNA"/>
</dbReference>
<dbReference type="STRING" id="502025.Hoch_2018"/>